<proteinExistence type="predicted"/>
<comment type="caution">
    <text evidence="2">The sequence shown here is derived from an EMBL/GenBank/DDBJ whole genome shotgun (WGS) entry which is preliminary data.</text>
</comment>
<keyword evidence="3" id="KW-1185">Reference proteome</keyword>
<sequence length="390" mass="44670">MGNNFSKSSSHNQDKPSNSDLIIPEHTLNTTWGTFKWKGCQENPGHKEFIPVKEFNLEHLPKGYRTDHFLRSIRLLGDLTCRITVTSVSDKRPHDNTLFSQSGRVRMGTGTVFEVIRETNETEAKTCVQCGSLHETTGFCIIRIITACHVVFDCQEAGHTTIDLFYDDEFNKKDIHTLDGCRVISKDVDEDWCVFDCLTGDDDLAKRMHERLNDFKSLIHNRKLDTSVPWIIVASHPHGLAKHITVGEWKEYDGTESTKQVTNIDKRNFMKFYEDSVEYSLIPSIEPSIVSNTKNAEIVGVECKVFLPDGTDQICQIWQFDSPVKKTKDILMAEACLGGNPDDFYLELMLPNEEKQVMNEEQDLNYYMDDLTKAYSIYIRRNEANLIDCS</sequence>
<feature type="compositionally biased region" description="Polar residues" evidence="1">
    <location>
        <begin position="1"/>
        <end position="20"/>
    </location>
</feature>
<dbReference type="EMBL" id="CAXITT010000480">
    <property type="protein sequence ID" value="CAL1542314.1"/>
    <property type="molecule type" value="Genomic_DNA"/>
</dbReference>
<dbReference type="Proteomes" id="UP001497497">
    <property type="component" value="Unassembled WGS sequence"/>
</dbReference>
<feature type="region of interest" description="Disordered" evidence="1">
    <location>
        <begin position="1"/>
        <end position="22"/>
    </location>
</feature>
<evidence type="ECO:0000256" key="1">
    <source>
        <dbReference type="SAM" id="MobiDB-lite"/>
    </source>
</evidence>
<dbReference type="AlphaFoldDB" id="A0AAV2I7Y1"/>
<name>A0AAV2I7Y1_LYMST</name>
<protein>
    <submittedName>
        <fullName evidence="2">Uncharacterized protein</fullName>
    </submittedName>
</protein>
<reference evidence="2 3" key="1">
    <citation type="submission" date="2024-04" db="EMBL/GenBank/DDBJ databases">
        <authorList>
            <consortium name="Genoscope - CEA"/>
            <person name="William W."/>
        </authorList>
    </citation>
    <scope>NUCLEOTIDE SEQUENCE [LARGE SCALE GENOMIC DNA]</scope>
</reference>
<organism evidence="2 3">
    <name type="scientific">Lymnaea stagnalis</name>
    <name type="common">Great pond snail</name>
    <name type="synonym">Helix stagnalis</name>
    <dbReference type="NCBI Taxonomy" id="6523"/>
    <lineage>
        <taxon>Eukaryota</taxon>
        <taxon>Metazoa</taxon>
        <taxon>Spiralia</taxon>
        <taxon>Lophotrochozoa</taxon>
        <taxon>Mollusca</taxon>
        <taxon>Gastropoda</taxon>
        <taxon>Heterobranchia</taxon>
        <taxon>Euthyneura</taxon>
        <taxon>Panpulmonata</taxon>
        <taxon>Hygrophila</taxon>
        <taxon>Lymnaeoidea</taxon>
        <taxon>Lymnaeidae</taxon>
        <taxon>Lymnaea</taxon>
    </lineage>
</organism>
<accession>A0AAV2I7Y1</accession>
<evidence type="ECO:0000313" key="3">
    <source>
        <dbReference type="Proteomes" id="UP001497497"/>
    </source>
</evidence>
<evidence type="ECO:0000313" key="2">
    <source>
        <dbReference type="EMBL" id="CAL1542314.1"/>
    </source>
</evidence>
<gene>
    <name evidence="2" type="ORF">GSLYS_00015907001</name>
</gene>